<feature type="compositionally biased region" description="Basic residues" evidence="1">
    <location>
        <begin position="365"/>
        <end position="378"/>
    </location>
</feature>
<comment type="caution">
    <text evidence="2">The sequence shown here is derived from an EMBL/GenBank/DDBJ whole genome shotgun (WGS) entry which is preliminary data.</text>
</comment>
<protein>
    <submittedName>
        <fullName evidence="2">Uncharacterized protein</fullName>
    </submittedName>
</protein>
<feature type="region of interest" description="Disordered" evidence="1">
    <location>
        <begin position="330"/>
        <end position="397"/>
    </location>
</feature>
<dbReference type="AlphaFoldDB" id="A0A9P1H693"/>
<reference evidence="2" key="1">
    <citation type="submission" date="2022-11" db="EMBL/GenBank/DDBJ databases">
        <authorList>
            <person name="Scott C."/>
            <person name="Bruce N."/>
        </authorList>
    </citation>
    <scope>NUCLEOTIDE SEQUENCE</scope>
</reference>
<keyword evidence="3" id="KW-1185">Reference proteome</keyword>
<sequence>MKKPKLCLRALGNKHKGFILPRSPFFSFSYRLNRGASKRSVRDLETTRTRRRVDSVASNMCIARTVTYDCNHKKIIETSCEYWSLPVAGAFRACKTSTSTEHVRQRVRSNGEHEQGLGRARLESHVSEPLRGREGWAESGWISGRRLRLSAQTFPFLSQREWKRKWHPPANWEIGMVRQVVVQHDPPAPTTYLKVPETAPHVRNKALNLLDKARAPSPLRRLLMPPWERRHVLRSALDADELFFETVEAAPKISVSRGPTAAAPDGAKKETAPVDVMGQAAKKSAFRTMSMKHKAEKEQGHQPHSTKPPLSASSAPTRRTALLYPCRSLSPSARRCPSARSGSMKFPESQFVESLPRSRNPCYGLRHKRGPRRHRKRLSPPPSPTSHFSTHSHRRPRELSLSTFGHFVWRA</sequence>
<dbReference type="Proteomes" id="UP000838763">
    <property type="component" value="Unassembled WGS sequence"/>
</dbReference>
<accession>A0A9P1H693</accession>
<feature type="region of interest" description="Disordered" evidence="1">
    <location>
        <begin position="254"/>
        <end position="277"/>
    </location>
</feature>
<proteinExistence type="predicted"/>
<dbReference type="EMBL" id="CALLCH030000015">
    <property type="protein sequence ID" value="CAI4216323.1"/>
    <property type="molecule type" value="Genomic_DNA"/>
</dbReference>
<organism evidence="2 3">
    <name type="scientific">Parascedosporium putredinis</name>
    <dbReference type="NCBI Taxonomy" id="1442378"/>
    <lineage>
        <taxon>Eukaryota</taxon>
        <taxon>Fungi</taxon>
        <taxon>Dikarya</taxon>
        <taxon>Ascomycota</taxon>
        <taxon>Pezizomycotina</taxon>
        <taxon>Sordariomycetes</taxon>
        <taxon>Hypocreomycetidae</taxon>
        <taxon>Microascales</taxon>
        <taxon>Microascaceae</taxon>
        <taxon>Parascedosporium</taxon>
    </lineage>
</organism>
<evidence type="ECO:0000256" key="1">
    <source>
        <dbReference type="SAM" id="MobiDB-lite"/>
    </source>
</evidence>
<feature type="region of interest" description="Disordered" evidence="1">
    <location>
        <begin position="290"/>
        <end position="317"/>
    </location>
</feature>
<gene>
    <name evidence="2" type="ORF">PPNO1_LOCUS5982</name>
</gene>
<name>A0A9P1H693_9PEZI</name>
<feature type="compositionally biased region" description="Low complexity" evidence="1">
    <location>
        <begin position="330"/>
        <end position="343"/>
    </location>
</feature>
<evidence type="ECO:0000313" key="2">
    <source>
        <dbReference type="EMBL" id="CAI4216323.1"/>
    </source>
</evidence>
<evidence type="ECO:0000313" key="3">
    <source>
        <dbReference type="Proteomes" id="UP000838763"/>
    </source>
</evidence>